<dbReference type="PANTHER" id="PTHR45739">
    <property type="entry name" value="MATRIX PROTEIN, PUTATIVE-RELATED"/>
    <property type="match status" value="1"/>
</dbReference>
<dbReference type="EMBL" id="BPLR01003575">
    <property type="protein sequence ID" value="GIX86281.1"/>
    <property type="molecule type" value="Genomic_DNA"/>
</dbReference>
<dbReference type="InterPro" id="IPR051561">
    <property type="entry name" value="FRAS1_ECM"/>
</dbReference>
<feature type="domain" description="FRAS1-related extracellular matrix protein N-terminal" evidence="1">
    <location>
        <begin position="104"/>
        <end position="212"/>
    </location>
</feature>
<organism evidence="2 3">
    <name type="scientific">Caerostris extrusa</name>
    <name type="common">Bark spider</name>
    <name type="synonym">Caerostris bankana</name>
    <dbReference type="NCBI Taxonomy" id="172846"/>
    <lineage>
        <taxon>Eukaryota</taxon>
        <taxon>Metazoa</taxon>
        <taxon>Ecdysozoa</taxon>
        <taxon>Arthropoda</taxon>
        <taxon>Chelicerata</taxon>
        <taxon>Arachnida</taxon>
        <taxon>Araneae</taxon>
        <taxon>Araneomorphae</taxon>
        <taxon>Entelegynae</taxon>
        <taxon>Araneoidea</taxon>
        <taxon>Araneidae</taxon>
        <taxon>Caerostris</taxon>
    </lineage>
</organism>
<comment type="caution">
    <text evidence="2">The sequence shown here is derived from an EMBL/GenBank/DDBJ whole genome shotgun (WGS) entry which is preliminary data.</text>
</comment>
<evidence type="ECO:0000259" key="1">
    <source>
        <dbReference type="Pfam" id="PF19309"/>
    </source>
</evidence>
<proteinExistence type="predicted"/>
<dbReference type="PANTHER" id="PTHR45739:SF8">
    <property type="entry name" value="FRAS1-RELATED EXTRACELLULAR MATRIX PROTEIN 1"/>
    <property type="match status" value="1"/>
</dbReference>
<evidence type="ECO:0000313" key="2">
    <source>
        <dbReference type="EMBL" id="GIX86281.1"/>
    </source>
</evidence>
<sequence>MNVATFSPFEQKPRFPSLQNTKKENLFLSILEGKNPFGSECGFGLRENFSRKITFCHSLCVPFLLLVPKEGKQKWCGKPFDGENCFMNSSMGDPVLVTVALFVLFKNDPLSQRPGKLTPTNFPCQFGHQEVLYSHYGARSPAQDKVKLMIRYDSQDDTLIVPVVVNVQVLFEQLEAVTKNIPLNVDKLGGVSNPIDSKVLQFTYDKNVQTCKSYDFKRG</sequence>
<dbReference type="Proteomes" id="UP001054945">
    <property type="component" value="Unassembled WGS sequence"/>
</dbReference>
<dbReference type="InterPro" id="IPR045658">
    <property type="entry name" value="FRAS1-rel_N"/>
</dbReference>
<name>A0AAV4NNC9_CAEEX</name>
<dbReference type="GO" id="GO:0009653">
    <property type="term" value="P:anatomical structure morphogenesis"/>
    <property type="evidence" value="ECO:0007669"/>
    <property type="project" value="TreeGrafter"/>
</dbReference>
<protein>
    <submittedName>
        <fullName evidence="2">FRAS1-related extracellular matrix protein 2</fullName>
    </submittedName>
</protein>
<accession>A0AAV4NNC9</accession>
<dbReference type="Pfam" id="PF19309">
    <property type="entry name" value="Frem_N"/>
    <property type="match status" value="1"/>
</dbReference>
<evidence type="ECO:0000313" key="3">
    <source>
        <dbReference type="Proteomes" id="UP001054945"/>
    </source>
</evidence>
<reference evidence="2 3" key="1">
    <citation type="submission" date="2021-06" db="EMBL/GenBank/DDBJ databases">
        <title>Caerostris extrusa draft genome.</title>
        <authorList>
            <person name="Kono N."/>
            <person name="Arakawa K."/>
        </authorList>
    </citation>
    <scope>NUCLEOTIDE SEQUENCE [LARGE SCALE GENOMIC DNA]</scope>
</reference>
<dbReference type="AlphaFoldDB" id="A0AAV4NNC9"/>
<keyword evidence="3" id="KW-1185">Reference proteome</keyword>
<gene>
    <name evidence="2" type="primary">FREM2</name>
    <name evidence="2" type="ORF">CEXT_698331</name>
</gene>